<dbReference type="OrthoDB" id="9807082at2"/>
<protein>
    <recommendedName>
        <fullName evidence="8">Probable membrane transporter protein</fullName>
    </recommendedName>
</protein>
<dbReference type="Pfam" id="PF01925">
    <property type="entry name" value="TauE"/>
    <property type="match status" value="1"/>
</dbReference>
<comment type="similarity">
    <text evidence="2 8">Belongs to the 4-toluene sulfonate uptake permease (TSUP) (TC 2.A.102) family.</text>
</comment>
<organism evidence="9 10">
    <name type="scientific">Paraperlucidibaca baekdonensis</name>
    <dbReference type="NCBI Taxonomy" id="748120"/>
    <lineage>
        <taxon>Bacteria</taxon>
        <taxon>Pseudomonadati</taxon>
        <taxon>Pseudomonadota</taxon>
        <taxon>Gammaproteobacteria</taxon>
        <taxon>Moraxellales</taxon>
        <taxon>Moraxellaceae</taxon>
        <taxon>Paraperlucidibaca</taxon>
    </lineage>
</organism>
<evidence type="ECO:0000256" key="7">
    <source>
        <dbReference type="ARBA" id="ARBA00023136"/>
    </source>
</evidence>
<dbReference type="GO" id="GO:0005886">
    <property type="term" value="C:plasma membrane"/>
    <property type="evidence" value="ECO:0007669"/>
    <property type="project" value="UniProtKB-SubCell"/>
</dbReference>
<evidence type="ECO:0000313" key="9">
    <source>
        <dbReference type="EMBL" id="REH36738.1"/>
    </source>
</evidence>
<feature type="transmembrane region" description="Helical" evidence="8">
    <location>
        <begin position="181"/>
        <end position="214"/>
    </location>
</feature>
<name>A0A3E0H2J1_9GAMM</name>
<comment type="subcellular location">
    <subcellularLocation>
        <location evidence="1 8">Cell membrane</location>
        <topology evidence="1 8">Multi-pass membrane protein</topology>
    </subcellularLocation>
</comment>
<dbReference type="RefSeq" id="WP_116208694.1">
    <property type="nucleotide sequence ID" value="NZ_QUNR01000004.1"/>
</dbReference>
<feature type="transmembrane region" description="Helical" evidence="8">
    <location>
        <begin position="134"/>
        <end position="161"/>
    </location>
</feature>
<feature type="transmembrane region" description="Helical" evidence="8">
    <location>
        <begin position="31"/>
        <end position="55"/>
    </location>
</feature>
<feature type="transmembrane region" description="Helical" evidence="8">
    <location>
        <begin position="76"/>
        <end position="93"/>
    </location>
</feature>
<keyword evidence="3" id="KW-0813">Transport</keyword>
<comment type="caution">
    <text evidence="9">The sequence shown here is derived from an EMBL/GenBank/DDBJ whole genome shotgun (WGS) entry which is preliminary data.</text>
</comment>
<evidence type="ECO:0000256" key="5">
    <source>
        <dbReference type="ARBA" id="ARBA00022692"/>
    </source>
</evidence>
<feature type="transmembrane region" description="Helical" evidence="8">
    <location>
        <begin position="105"/>
        <end position="122"/>
    </location>
</feature>
<dbReference type="Proteomes" id="UP000256774">
    <property type="component" value="Unassembled WGS sequence"/>
</dbReference>
<keyword evidence="5 8" id="KW-0812">Transmembrane</keyword>
<feature type="transmembrane region" description="Helical" evidence="8">
    <location>
        <begin position="226"/>
        <end position="244"/>
    </location>
</feature>
<evidence type="ECO:0000256" key="8">
    <source>
        <dbReference type="RuleBase" id="RU363041"/>
    </source>
</evidence>
<dbReference type="InterPro" id="IPR002781">
    <property type="entry name" value="TM_pro_TauE-like"/>
</dbReference>
<keyword evidence="6 8" id="KW-1133">Transmembrane helix</keyword>
<accession>A0A3E0H2J1</accession>
<keyword evidence="4 8" id="KW-1003">Cell membrane</keyword>
<evidence type="ECO:0000256" key="1">
    <source>
        <dbReference type="ARBA" id="ARBA00004651"/>
    </source>
</evidence>
<evidence type="ECO:0000256" key="4">
    <source>
        <dbReference type="ARBA" id="ARBA00022475"/>
    </source>
</evidence>
<evidence type="ECO:0000256" key="2">
    <source>
        <dbReference type="ARBA" id="ARBA00009142"/>
    </source>
</evidence>
<gene>
    <name evidence="9" type="ORF">DFR26_1874</name>
</gene>
<dbReference type="InterPro" id="IPR052017">
    <property type="entry name" value="TSUP"/>
</dbReference>
<reference evidence="9 10" key="1">
    <citation type="submission" date="2018-08" db="EMBL/GenBank/DDBJ databases">
        <title>Genomic Encyclopedia of Type Strains, Phase IV (KMG-IV): sequencing the most valuable type-strain genomes for metagenomic binning, comparative biology and taxonomic classification.</title>
        <authorList>
            <person name="Goeker M."/>
        </authorList>
    </citation>
    <scope>NUCLEOTIDE SEQUENCE [LARGE SCALE GENOMIC DNA]</scope>
    <source>
        <strain evidence="9 10">DSM 26022</strain>
    </source>
</reference>
<dbReference type="PANTHER" id="PTHR30269">
    <property type="entry name" value="TRANSMEMBRANE PROTEIN YFCA"/>
    <property type="match status" value="1"/>
</dbReference>
<proteinExistence type="inferred from homology"/>
<keyword evidence="10" id="KW-1185">Reference proteome</keyword>
<evidence type="ECO:0000256" key="3">
    <source>
        <dbReference type="ARBA" id="ARBA00022448"/>
    </source>
</evidence>
<keyword evidence="7 8" id="KW-0472">Membrane</keyword>
<evidence type="ECO:0000313" key="10">
    <source>
        <dbReference type="Proteomes" id="UP000256774"/>
    </source>
</evidence>
<dbReference type="EMBL" id="QUNR01000004">
    <property type="protein sequence ID" value="REH36738.1"/>
    <property type="molecule type" value="Genomic_DNA"/>
</dbReference>
<dbReference type="PANTHER" id="PTHR30269:SF0">
    <property type="entry name" value="MEMBRANE TRANSPORTER PROTEIN YFCA-RELATED"/>
    <property type="match status" value="1"/>
</dbReference>
<sequence>MTEYLLLTLAAFAAGALNAVAGGGSFLTLPALIYCGVPPVMANATGTVALLPGYAASTWGFRQALRELKGLSLPRVLMLSVLGGSLGAGLLLVTDNRTFNQLMPWLLLAATALFALAPRLLASRQGRSASPTVALAALTVVAIYGGYFNGGLGILLLAALSLLGHSNLNAMNGVKNLLSTVLTAIAVVIYALGDLVLWPQALLMMLAATAGGYWGARVAQRLPAGTLRLGIIAVGLAMSLIFFLRL</sequence>
<evidence type="ECO:0000256" key="6">
    <source>
        <dbReference type="ARBA" id="ARBA00022989"/>
    </source>
</evidence>
<dbReference type="AlphaFoldDB" id="A0A3E0H2J1"/>